<evidence type="ECO:0000256" key="7">
    <source>
        <dbReference type="ARBA" id="ARBA00035898"/>
    </source>
</evidence>
<comment type="similarity">
    <text evidence="1">Belongs to the four-carbon acid sugar kinase family.</text>
</comment>
<dbReference type="InterPro" id="IPR042213">
    <property type="entry name" value="NBD_C_sf"/>
</dbReference>
<evidence type="ECO:0000256" key="2">
    <source>
        <dbReference type="ARBA" id="ARBA00022679"/>
    </source>
</evidence>
<dbReference type="InterPro" id="IPR037051">
    <property type="entry name" value="4-carb_acid_sugar_kinase_N_sf"/>
</dbReference>
<sequence length="457" mass="47519">MARATFIRAGQGAMGAGRERLAAAPDKGKDGGVRIGAVADDITGATDLCLMLAREGLRTVQVMGIPQPGTRLPDADAVVIALKSRSIPASEAVGMSCSAADALRAAGAEQILFKYCSTFDSTDQGNIGPVAAALMDLTGCPLTIACPAFPAAGRTTYKGHLFVGDTLLSDSPLKDHPLNPMRDSNLVRVLQRQTALPIGLVQIATIRRGVAALREEFAARQAAGERILIVDTLSDDDLRTIGAACEDMALVTGGSGIGLGLAANFIRSGKVRPQPIARRMRAPTGRPVVLAGSCSAATLGQIEAARSAGLPLLALDPEALAEGRQTPADIAAWAIAQPADHPPVIYSSAAPDTLRTVQDRLGRHQAGSLIEAVLAETARRLRDAGFSRFLIAGGETSGAVVAALDVTMLHIGPEIAPGVPWTRSATRPELALALKSGNFGGPDFFLRAWDLLEPEDV</sequence>
<dbReference type="Pfam" id="PF07005">
    <property type="entry name" value="SBD_N"/>
    <property type="match status" value="1"/>
</dbReference>
<protein>
    <recommendedName>
        <fullName evidence="11">3-oxo-tetronate kinase</fullName>
        <ecNumber evidence="10">2.7.1.217</ecNumber>
    </recommendedName>
    <alternativeName>
        <fullName evidence="12">3-dehydrotetronate 4-kinase</fullName>
    </alternativeName>
</protein>
<evidence type="ECO:0000313" key="16">
    <source>
        <dbReference type="Proteomes" id="UP001595445"/>
    </source>
</evidence>
<dbReference type="Gene3D" id="3.40.980.20">
    <property type="entry name" value="Four-carbon acid sugar kinase, nucleotide binding domain"/>
    <property type="match status" value="1"/>
</dbReference>
<dbReference type="NCBIfam" id="NF043035">
    <property type="entry name" value="OxoTetrKin"/>
    <property type="match status" value="1"/>
</dbReference>
<evidence type="ECO:0000256" key="11">
    <source>
        <dbReference type="ARBA" id="ARBA00039461"/>
    </source>
</evidence>
<keyword evidence="4 15" id="KW-0418">Kinase</keyword>
<evidence type="ECO:0000256" key="3">
    <source>
        <dbReference type="ARBA" id="ARBA00022741"/>
    </source>
</evidence>
<keyword evidence="2 15" id="KW-0808">Transferase</keyword>
<evidence type="ECO:0000256" key="1">
    <source>
        <dbReference type="ARBA" id="ARBA00005715"/>
    </source>
</evidence>
<feature type="domain" description="Four-carbon acid sugar kinase nucleotide binding" evidence="14">
    <location>
        <begin position="288"/>
        <end position="445"/>
    </location>
</feature>
<dbReference type="Proteomes" id="UP001595445">
    <property type="component" value="Unassembled WGS sequence"/>
</dbReference>
<reference evidence="16" key="1">
    <citation type="journal article" date="2019" name="Int. J. Syst. Evol. Microbiol.">
        <title>The Global Catalogue of Microorganisms (GCM) 10K type strain sequencing project: providing services to taxonomists for standard genome sequencing and annotation.</title>
        <authorList>
            <consortium name="The Broad Institute Genomics Platform"/>
            <consortium name="The Broad Institute Genome Sequencing Center for Infectious Disease"/>
            <person name="Wu L."/>
            <person name="Ma J."/>
        </authorList>
    </citation>
    <scope>NUCLEOTIDE SEQUENCE [LARGE SCALE GENOMIC DNA]</scope>
    <source>
        <strain evidence="16">KCTC 62102</strain>
    </source>
</reference>
<comment type="catalytic activity">
    <reaction evidence="7">
        <text>3-dehydro-L-erythronate + ATP = 3-dehydro-4-O-phospho-L-erythronate + ADP + H(+)</text>
        <dbReference type="Rhea" id="RHEA:52552"/>
        <dbReference type="ChEBI" id="CHEBI:15378"/>
        <dbReference type="ChEBI" id="CHEBI:30616"/>
        <dbReference type="ChEBI" id="CHEBI:136592"/>
        <dbReference type="ChEBI" id="CHEBI:136670"/>
        <dbReference type="ChEBI" id="CHEBI:456216"/>
        <dbReference type="EC" id="2.7.1.217"/>
    </reaction>
</comment>
<gene>
    <name evidence="15" type="primary">otnK</name>
    <name evidence="15" type="ORF">ACFOD6_12775</name>
</gene>
<dbReference type="Pfam" id="PF17042">
    <property type="entry name" value="NBD_C"/>
    <property type="match status" value="1"/>
</dbReference>
<name>A0ABV7DXD6_9RHOB</name>
<dbReference type="RefSeq" id="WP_242070107.1">
    <property type="nucleotide sequence ID" value="NZ_JAEACP010000006.1"/>
</dbReference>
<organism evidence="15 16">
    <name type="scientific">Tabrizicola soli</name>
    <dbReference type="NCBI Taxonomy" id="2185115"/>
    <lineage>
        <taxon>Bacteria</taxon>
        <taxon>Pseudomonadati</taxon>
        <taxon>Pseudomonadota</taxon>
        <taxon>Alphaproteobacteria</taxon>
        <taxon>Rhodobacterales</taxon>
        <taxon>Paracoccaceae</taxon>
        <taxon>Tabrizicola</taxon>
    </lineage>
</organism>
<evidence type="ECO:0000259" key="14">
    <source>
        <dbReference type="Pfam" id="PF17042"/>
    </source>
</evidence>
<dbReference type="InterPro" id="IPR050007">
    <property type="entry name" value="OtnK"/>
</dbReference>
<keyword evidence="5" id="KW-0067">ATP-binding</keyword>
<evidence type="ECO:0000259" key="13">
    <source>
        <dbReference type="Pfam" id="PF07005"/>
    </source>
</evidence>
<keyword evidence="6" id="KW-0119">Carbohydrate metabolism</keyword>
<accession>A0ABV7DXD6</accession>
<comment type="function">
    <text evidence="9">Catalyzes the ATP-dependent phosphorylation of 3-oxo-tetronate to 3-oxo-tetronate 4-phosphate.</text>
</comment>
<comment type="caution">
    <text evidence="15">The sequence shown here is derived from an EMBL/GenBank/DDBJ whole genome shotgun (WGS) entry which is preliminary data.</text>
</comment>
<evidence type="ECO:0000256" key="12">
    <source>
        <dbReference type="ARBA" id="ARBA00041377"/>
    </source>
</evidence>
<proteinExistence type="inferred from homology"/>
<evidence type="ECO:0000256" key="6">
    <source>
        <dbReference type="ARBA" id="ARBA00023277"/>
    </source>
</evidence>
<dbReference type="InterPro" id="IPR010737">
    <property type="entry name" value="4-carb_acid_sugar_kinase_N"/>
</dbReference>
<dbReference type="EMBL" id="JBHRSM010000023">
    <property type="protein sequence ID" value="MFC3086919.1"/>
    <property type="molecule type" value="Genomic_DNA"/>
</dbReference>
<evidence type="ECO:0000256" key="10">
    <source>
        <dbReference type="ARBA" id="ARBA00039095"/>
    </source>
</evidence>
<evidence type="ECO:0000256" key="8">
    <source>
        <dbReference type="ARBA" id="ARBA00036346"/>
    </source>
</evidence>
<evidence type="ECO:0000256" key="9">
    <source>
        <dbReference type="ARBA" id="ARBA00037335"/>
    </source>
</evidence>
<dbReference type="InterPro" id="IPR031475">
    <property type="entry name" value="NBD_C"/>
</dbReference>
<dbReference type="Gene3D" id="3.40.50.10840">
    <property type="entry name" value="Putative sugar-binding, N-terminal domain"/>
    <property type="match status" value="1"/>
</dbReference>
<comment type="catalytic activity">
    <reaction evidence="8">
        <text>3-dehydro-D-erythronate + ATP = 3-dehydro-4-O-phospho-D-erythronate + ADP + H(+)</text>
        <dbReference type="Rhea" id="RHEA:52556"/>
        <dbReference type="ChEBI" id="CHEBI:15378"/>
        <dbReference type="ChEBI" id="CHEBI:30616"/>
        <dbReference type="ChEBI" id="CHEBI:57958"/>
        <dbReference type="ChEBI" id="CHEBI:136593"/>
        <dbReference type="ChEBI" id="CHEBI:456216"/>
        <dbReference type="EC" id="2.7.1.217"/>
    </reaction>
</comment>
<evidence type="ECO:0000313" key="15">
    <source>
        <dbReference type="EMBL" id="MFC3086919.1"/>
    </source>
</evidence>
<dbReference type="SUPFAM" id="SSF142764">
    <property type="entry name" value="YgbK-like"/>
    <property type="match status" value="1"/>
</dbReference>
<keyword evidence="3" id="KW-0547">Nucleotide-binding</keyword>
<keyword evidence="16" id="KW-1185">Reference proteome</keyword>
<evidence type="ECO:0000256" key="5">
    <source>
        <dbReference type="ARBA" id="ARBA00022840"/>
    </source>
</evidence>
<dbReference type="GO" id="GO:0016301">
    <property type="term" value="F:kinase activity"/>
    <property type="evidence" value="ECO:0007669"/>
    <property type="project" value="UniProtKB-KW"/>
</dbReference>
<evidence type="ECO:0000256" key="4">
    <source>
        <dbReference type="ARBA" id="ARBA00022777"/>
    </source>
</evidence>
<feature type="domain" description="Four-carbon acid sugar kinase N-terminal" evidence="13">
    <location>
        <begin position="35"/>
        <end position="259"/>
    </location>
</feature>
<dbReference type="EC" id="2.7.1.217" evidence="10"/>